<dbReference type="Pfam" id="PF04658">
    <property type="entry name" value="TAFII55_N"/>
    <property type="match status" value="1"/>
</dbReference>
<dbReference type="eggNOG" id="KOG4011">
    <property type="taxonomic scope" value="Eukaryota"/>
</dbReference>
<evidence type="ECO:0000256" key="6">
    <source>
        <dbReference type="SAM" id="MobiDB-lite"/>
    </source>
</evidence>
<dbReference type="InterPro" id="IPR006751">
    <property type="entry name" value="TAFII55_prot_cons_reg"/>
</dbReference>
<dbReference type="CDD" id="cd08047">
    <property type="entry name" value="TAF7"/>
    <property type="match status" value="1"/>
</dbReference>
<dbReference type="PANTHER" id="PTHR12228:SF0">
    <property type="entry name" value="TATA-BOX BINDING PROTEIN ASSOCIATED FACTOR 7"/>
    <property type="match status" value="1"/>
</dbReference>
<keyword evidence="3" id="KW-0805">Transcription regulation</keyword>
<keyword evidence="10" id="KW-1185">Reference proteome</keyword>
<name>T1FT68_HELRO</name>
<feature type="compositionally biased region" description="Low complexity" evidence="6">
    <location>
        <begin position="208"/>
        <end position="240"/>
    </location>
</feature>
<comment type="subcellular location">
    <subcellularLocation>
        <location evidence="1">Nucleus</location>
    </subcellularLocation>
</comment>
<evidence type="ECO:0000256" key="3">
    <source>
        <dbReference type="ARBA" id="ARBA00023015"/>
    </source>
</evidence>
<dbReference type="AlphaFoldDB" id="T1FT68"/>
<sequence>MTSKRREDMVDLEQQFILRLPLTAADNLKKDLQIGGMSLKDKLSLEIHPETRRGKVVYDSQMYNAKLVDLPCIVESYKTTDRKTFYKCADISQMLMCKNDFTDDSPDEDNNINNNSNVDSSIKKKEKDKRFLWNHGLCPPLKNVRKRRFRRTLQKKHPEQPDIERELRRLFSMDAQAIDVKWEIIYEQEKPDNGTHHTNISSNTHIPNSSKANKHNNNNNNNAGSSGGNRNKNSDGNNNN</sequence>
<gene>
    <name evidence="9" type="primary">20212015</name>
    <name evidence="8" type="ORF">HELRODRAFT_191659</name>
</gene>
<evidence type="ECO:0000313" key="8">
    <source>
        <dbReference type="EMBL" id="ESO04627.1"/>
    </source>
</evidence>
<dbReference type="STRING" id="6412.T1FT68"/>
<dbReference type="EMBL" id="KB096457">
    <property type="protein sequence ID" value="ESO04627.1"/>
    <property type="molecule type" value="Genomic_DNA"/>
</dbReference>
<dbReference type="KEGG" id="hro:HELRODRAFT_191659"/>
<keyword evidence="4" id="KW-0804">Transcription</keyword>
<dbReference type="GO" id="GO:0051123">
    <property type="term" value="P:RNA polymerase II preinitiation complex assembly"/>
    <property type="evidence" value="ECO:0000318"/>
    <property type="project" value="GO_Central"/>
</dbReference>
<evidence type="ECO:0000313" key="9">
    <source>
        <dbReference type="EnsemblMetazoa" id="HelroP191659"/>
    </source>
</evidence>
<dbReference type="InParanoid" id="T1FT68"/>
<evidence type="ECO:0000313" key="10">
    <source>
        <dbReference type="Proteomes" id="UP000015101"/>
    </source>
</evidence>
<dbReference type="GO" id="GO:0005669">
    <property type="term" value="C:transcription factor TFIID complex"/>
    <property type="evidence" value="ECO:0000318"/>
    <property type="project" value="GO_Central"/>
</dbReference>
<evidence type="ECO:0000256" key="1">
    <source>
        <dbReference type="ARBA" id="ARBA00004123"/>
    </source>
</evidence>
<dbReference type="GeneID" id="20212015"/>
<accession>T1FT68</accession>
<proteinExistence type="inferred from homology"/>
<reference evidence="10" key="1">
    <citation type="submission" date="2012-12" db="EMBL/GenBank/DDBJ databases">
        <authorList>
            <person name="Hellsten U."/>
            <person name="Grimwood J."/>
            <person name="Chapman J.A."/>
            <person name="Shapiro H."/>
            <person name="Aerts A."/>
            <person name="Otillar R.P."/>
            <person name="Terry A.Y."/>
            <person name="Boore J.L."/>
            <person name="Simakov O."/>
            <person name="Marletaz F."/>
            <person name="Cho S.-J."/>
            <person name="Edsinger-Gonzales E."/>
            <person name="Havlak P."/>
            <person name="Kuo D.-H."/>
            <person name="Larsson T."/>
            <person name="Lv J."/>
            <person name="Arendt D."/>
            <person name="Savage R."/>
            <person name="Osoegawa K."/>
            <person name="de Jong P."/>
            <person name="Lindberg D.R."/>
            <person name="Seaver E.C."/>
            <person name="Weisblat D.A."/>
            <person name="Putnam N.H."/>
            <person name="Grigoriev I.V."/>
            <person name="Rokhsar D.S."/>
        </authorList>
    </citation>
    <scope>NUCLEOTIDE SEQUENCE</scope>
</reference>
<dbReference type="OrthoDB" id="153872at2759"/>
<dbReference type="EMBL" id="AMQM01004148">
    <property type="status" value="NOT_ANNOTATED_CDS"/>
    <property type="molecule type" value="Genomic_DNA"/>
</dbReference>
<dbReference type="RefSeq" id="XP_009017206.1">
    <property type="nucleotide sequence ID" value="XM_009018958.1"/>
</dbReference>
<dbReference type="HOGENOM" id="CLU_037860_2_0_1"/>
<dbReference type="CTD" id="20212015"/>
<keyword evidence="5" id="KW-0539">Nucleus</keyword>
<reference evidence="9" key="3">
    <citation type="submission" date="2015-06" db="UniProtKB">
        <authorList>
            <consortium name="EnsemblMetazoa"/>
        </authorList>
    </citation>
    <scope>IDENTIFICATION</scope>
</reference>
<evidence type="ECO:0000256" key="5">
    <source>
        <dbReference type="ARBA" id="ARBA00023242"/>
    </source>
</evidence>
<dbReference type="SMART" id="SM01370">
    <property type="entry name" value="TAFII55_N"/>
    <property type="match status" value="1"/>
</dbReference>
<evidence type="ECO:0000259" key="7">
    <source>
        <dbReference type="SMART" id="SM01370"/>
    </source>
</evidence>
<dbReference type="Proteomes" id="UP000015101">
    <property type="component" value="Unassembled WGS sequence"/>
</dbReference>
<comment type="similarity">
    <text evidence="2">Belongs to the TAF7 family.</text>
</comment>
<evidence type="ECO:0000256" key="4">
    <source>
        <dbReference type="ARBA" id="ARBA00023163"/>
    </source>
</evidence>
<feature type="region of interest" description="Disordered" evidence="6">
    <location>
        <begin position="191"/>
        <end position="240"/>
    </location>
</feature>
<organism evidence="9 10">
    <name type="scientific">Helobdella robusta</name>
    <name type="common">Californian leech</name>
    <dbReference type="NCBI Taxonomy" id="6412"/>
    <lineage>
        <taxon>Eukaryota</taxon>
        <taxon>Metazoa</taxon>
        <taxon>Spiralia</taxon>
        <taxon>Lophotrochozoa</taxon>
        <taxon>Annelida</taxon>
        <taxon>Clitellata</taxon>
        <taxon>Hirudinea</taxon>
        <taxon>Rhynchobdellida</taxon>
        <taxon>Glossiphoniidae</taxon>
        <taxon>Helobdella</taxon>
    </lineage>
</organism>
<dbReference type="EnsemblMetazoa" id="HelroT191659">
    <property type="protein sequence ID" value="HelroP191659"/>
    <property type="gene ID" value="HelroG191659"/>
</dbReference>
<feature type="compositionally biased region" description="Low complexity" evidence="6">
    <location>
        <begin position="111"/>
        <end position="120"/>
    </location>
</feature>
<reference evidence="8 10" key="2">
    <citation type="journal article" date="2013" name="Nature">
        <title>Insights into bilaterian evolution from three spiralian genomes.</title>
        <authorList>
            <person name="Simakov O."/>
            <person name="Marletaz F."/>
            <person name="Cho S.J."/>
            <person name="Edsinger-Gonzales E."/>
            <person name="Havlak P."/>
            <person name="Hellsten U."/>
            <person name="Kuo D.H."/>
            <person name="Larsson T."/>
            <person name="Lv J."/>
            <person name="Arendt D."/>
            <person name="Savage R."/>
            <person name="Osoegawa K."/>
            <person name="de Jong P."/>
            <person name="Grimwood J."/>
            <person name="Chapman J.A."/>
            <person name="Shapiro H."/>
            <person name="Aerts A."/>
            <person name="Otillar R.P."/>
            <person name="Terry A.Y."/>
            <person name="Boore J.L."/>
            <person name="Grigoriev I.V."/>
            <person name="Lindberg D.R."/>
            <person name="Seaver E.C."/>
            <person name="Weisblat D.A."/>
            <person name="Putnam N.H."/>
            <person name="Rokhsar D.S."/>
        </authorList>
    </citation>
    <scope>NUCLEOTIDE SEQUENCE</scope>
</reference>
<feature type="domain" description="TAFII55 protein conserved region" evidence="7">
    <location>
        <begin position="12"/>
        <end position="179"/>
    </location>
</feature>
<dbReference type="PANTHER" id="PTHR12228">
    <property type="entry name" value="TRANSCRIPTION INITIATION FACTOR TFIID 55 KD SUBUNIT-RELATED"/>
    <property type="match status" value="1"/>
</dbReference>
<feature type="compositionally biased region" description="Polar residues" evidence="6">
    <location>
        <begin position="196"/>
        <end position="207"/>
    </location>
</feature>
<feature type="region of interest" description="Disordered" evidence="6">
    <location>
        <begin position="103"/>
        <end position="123"/>
    </location>
</feature>
<protein>
    <recommendedName>
        <fullName evidence="7">TAFII55 protein conserved region domain-containing protein</fullName>
    </recommendedName>
</protein>
<dbReference type="OMA" id="QWPHGLT"/>
<dbReference type="InterPro" id="IPR037817">
    <property type="entry name" value="TAF7"/>
</dbReference>
<evidence type="ECO:0000256" key="2">
    <source>
        <dbReference type="ARBA" id="ARBA00009368"/>
    </source>
</evidence>